<dbReference type="InParanoid" id="A0A078BCI8"/>
<reference evidence="1 2" key="1">
    <citation type="submission" date="2014-06" db="EMBL/GenBank/DDBJ databases">
        <authorList>
            <person name="Swart Estienne"/>
        </authorList>
    </citation>
    <scope>NUCLEOTIDE SEQUENCE [LARGE SCALE GENOMIC DNA]</scope>
    <source>
        <strain evidence="1 2">130c</strain>
    </source>
</reference>
<evidence type="ECO:0000313" key="2">
    <source>
        <dbReference type="Proteomes" id="UP000039865"/>
    </source>
</evidence>
<evidence type="ECO:0000313" key="1">
    <source>
        <dbReference type="EMBL" id="CDW90922.1"/>
    </source>
</evidence>
<dbReference type="Proteomes" id="UP000039865">
    <property type="component" value="Unassembled WGS sequence"/>
</dbReference>
<gene>
    <name evidence="1" type="primary">Contig6213.g6652</name>
    <name evidence="1" type="ORF">STYLEM_20070</name>
</gene>
<accession>A0A078BCI8</accession>
<dbReference type="EMBL" id="CCKQ01018924">
    <property type="protein sequence ID" value="CDW90922.1"/>
    <property type="molecule type" value="Genomic_DNA"/>
</dbReference>
<keyword evidence="2" id="KW-1185">Reference proteome</keyword>
<dbReference type="AlphaFoldDB" id="A0A078BCI8"/>
<proteinExistence type="predicted"/>
<protein>
    <submittedName>
        <fullName evidence="1">Uncharacterized protein</fullName>
    </submittedName>
</protein>
<organism evidence="1 2">
    <name type="scientific">Stylonychia lemnae</name>
    <name type="common">Ciliate</name>
    <dbReference type="NCBI Taxonomy" id="5949"/>
    <lineage>
        <taxon>Eukaryota</taxon>
        <taxon>Sar</taxon>
        <taxon>Alveolata</taxon>
        <taxon>Ciliophora</taxon>
        <taxon>Intramacronucleata</taxon>
        <taxon>Spirotrichea</taxon>
        <taxon>Stichotrichia</taxon>
        <taxon>Sporadotrichida</taxon>
        <taxon>Oxytrichidae</taxon>
        <taxon>Stylonychinae</taxon>
        <taxon>Stylonychia</taxon>
    </lineage>
</organism>
<sequence length="1004" mass="114218">MFQIKNCLDQLFTIQNQFSYFDTSTQVANFSYLSPTNQLFISLNITKHYDQFIGSRYVQVTASYQGEFQRNTTFMTNFIPPNYRVKQVDQPDHDFKNCSQKIYPLFWGESYNLKIWQSSLDQYGNILMAGSSNTLPFSDINIGNKQLYQGFVALFDQRGQPFWIYQARQISTATTNQTCLSVSQFETFVYALCTLKENDYVNKRSRVLVLLKFNHQNGILKYARNLPNNTDQQGDFVYGLQNGMALGLFRYVNQTTKLINQAALVYDDSIDTTSWYKLYNTSFQDSTFLEPTPRTYLVNRETGFFYIFESVPNKFFQTYKNNLINGQIELITRCTQVQNVAMGFFYAAFLGDYQIVQGSIDMLSNLNRAVLQIIQQSDLSLVKQLKLSFGKMFKLSSIAITVTDENIFVVFSFKSIVIAKFDKDLQLIKYVYFEKTFTSASILNIKFYGDELLYFFNTQTIPSNSSGKSIDLNSTDINWKIEADYSITTPNLMISNFSPGLNGNVTLGFMQFSTNLNWTSQSFSSNLVKRNDNGLSMIRFRQFDGTYHSPSPIQQSAIETEYSYEFKRNSGIPITLKVICSINNNENFYFTQLSYNSTLNKISVNTNMFATPVAVHVKEDENILIGGYIYTSVGQAANQATIYRFSQSSRLEWQSYISNAYYLSEIQSLVMQNDSIYATFVNNISLSAQQQALVKLTYSEVFQLLYDNQLSLNISFNHFLQDQSSTNADALNTPGTICFDLDGNFVYYTGFLKNKSSTLNPSPLSGFISKFSKNLITGVGMQSQIQLLKMTTDVIGIIDKLWFLSSTLIGMKILNTQVYFPSPSINSGNAPGSFKYLVSDTANVPCSEVNFPEFMMKQGQIGKYEIDALQVKHCQGTWIVTVLSTNDKNNVLPLPIYVWPASFEEVPKSESNDTCQGVLFPKVIGASLNDFTHYNSDMDLDNGNFLVCGASLASWYVIKDYPGQQYGVISLFGITGKAYWSYGKIKTNNLFILSQLHPFKIMNI</sequence>
<name>A0A078BCI8_STYLE</name>